<dbReference type="Pfam" id="PF12969">
    <property type="entry name" value="DUF3857"/>
    <property type="match status" value="1"/>
</dbReference>
<dbReference type="InterPro" id="IPR002931">
    <property type="entry name" value="Transglutaminase-like"/>
</dbReference>
<dbReference type="InterPro" id="IPR038765">
    <property type="entry name" value="Papain-like_cys_pep_sf"/>
</dbReference>
<dbReference type="Gene3D" id="3.10.620.30">
    <property type="match status" value="1"/>
</dbReference>
<feature type="domain" description="Transglutaminase-like" evidence="1">
    <location>
        <begin position="268"/>
        <end position="337"/>
    </location>
</feature>
<dbReference type="RefSeq" id="WP_072712313.1">
    <property type="nucleotide sequence ID" value="NZ_CP016796.1"/>
</dbReference>
<protein>
    <submittedName>
        <fullName evidence="3">Transglutaminase</fullName>
    </submittedName>
</protein>
<sequence>MKTVIYFNILFIFCVETLLARFATEQDMSATCSYINNNVKIDKNYKVNWITEEQINIIDENARDNYKLIKLLYTESFESFNVINASIDNDKKYEIDKNLIEDKTLASEANRFINMRQILIPFKKIQAGSKINLKYERVVERQLVDNHFSKTLYYGTDILLKNSKTIINSEIPLYIFANDPFNVLEIKEFKKNNIYHYTIKLLKPISSATINEPNNSLLSLENQTWVGISTDKTYESLNKTLANKYENIVSQTLPNELVIELKKFSHLTNDVDIINSVTNLVQNKVTYLRDWKKIEAGFYPRSMNEVIDTGYGDCKDYSLLTVASLRYLGLSAKFALVARGEIIQEHPNHTLASINDFNHVIVYVEGSNKKKYWIDPTNNISMAGGLFPDIANRKALVLTLDHEPNYMRVYNINYRKSKIHSKSEYKIREKNIHTITYVTFEKESAIMFTGSELFANKNIIIDYIYSNFLEPEHNIPKDQRLKSVIPDLNSRIVKNINFSFEYIVDNPYIETNMGKVLKLSMYDFVDPPEDSVNDIYIGQPRTYIKEYIFDIEISGIDKLNSNISTPWLDLSRKCYINKNGESVIKENYIFKKSFITFKDRQLEEYKFLKKRIKSFRNIFLVLK</sequence>
<organism evidence="3 4">
    <name type="scientific">Francisella uliginis</name>
    <dbReference type="NCBI Taxonomy" id="573570"/>
    <lineage>
        <taxon>Bacteria</taxon>
        <taxon>Pseudomonadati</taxon>
        <taxon>Pseudomonadota</taxon>
        <taxon>Gammaproteobacteria</taxon>
        <taxon>Thiotrichales</taxon>
        <taxon>Francisellaceae</taxon>
        <taxon>Francisella</taxon>
    </lineage>
</organism>
<evidence type="ECO:0000313" key="3">
    <source>
        <dbReference type="EMBL" id="API86802.1"/>
    </source>
</evidence>
<dbReference type="Proteomes" id="UP000184222">
    <property type="component" value="Chromosome"/>
</dbReference>
<dbReference type="OrthoDB" id="8595007at2"/>
<proteinExistence type="predicted"/>
<evidence type="ECO:0000259" key="2">
    <source>
        <dbReference type="Pfam" id="PF12969"/>
    </source>
</evidence>
<dbReference type="InterPro" id="IPR024618">
    <property type="entry name" value="DUF3857"/>
</dbReference>
<dbReference type="AlphaFoldDB" id="A0A1L4BSH7"/>
<dbReference type="STRING" id="573570.F7310_05275"/>
<dbReference type="Gene3D" id="2.60.40.3140">
    <property type="match status" value="1"/>
</dbReference>
<reference evidence="3 4" key="1">
    <citation type="journal article" date="2016" name="Appl. Environ. Microbiol.">
        <title>Whole genome relationships among Francisella bacteria of diverse origin define new species and provide specific regions for detection.</title>
        <authorList>
            <person name="Challacombe J.F."/>
            <person name="Petersen J.M."/>
            <person name="Gallegos-Graves V."/>
            <person name="Hodge D."/>
            <person name="Pillai S."/>
            <person name="Kuske C.R."/>
        </authorList>
    </citation>
    <scope>NUCLEOTIDE SEQUENCE [LARGE SCALE GENOMIC DNA]</scope>
    <source>
        <strain evidence="4">TX07-7310</strain>
    </source>
</reference>
<evidence type="ECO:0000313" key="4">
    <source>
        <dbReference type="Proteomes" id="UP000184222"/>
    </source>
</evidence>
<keyword evidence="4" id="KW-1185">Reference proteome</keyword>
<name>A0A1L4BSH7_9GAMM</name>
<dbReference type="EMBL" id="CP016796">
    <property type="protein sequence ID" value="API86802.1"/>
    <property type="molecule type" value="Genomic_DNA"/>
</dbReference>
<accession>A0A1L4BSH7</accession>
<dbReference type="Pfam" id="PF01841">
    <property type="entry name" value="Transglut_core"/>
    <property type="match status" value="1"/>
</dbReference>
<dbReference type="KEGG" id="frx:F7310_05275"/>
<gene>
    <name evidence="3" type="ORF">F7310_05275</name>
</gene>
<dbReference type="SUPFAM" id="SSF54001">
    <property type="entry name" value="Cysteine proteinases"/>
    <property type="match status" value="1"/>
</dbReference>
<evidence type="ECO:0000259" key="1">
    <source>
        <dbReference type="Pfam" id="PF01841"/>
    </source>
</evidence>
<feature type="domain" description="DUF3857" evidence="2">
    <location>
        <begin position="44"/>
        <end position="205"/>
    </location>
</feature>